<dbReference type="InterPro" id="IPR003410">
    <property type="entry name" value="HYR_dom"/>
</dbReference>
<dbReference type="PANTHER" id="PTHR24273">
    <property type="entry name" value="FI04643P-RELATED"/>
    <property type="match status" value="1"/>
</dbReference>
<dbReference type="Pfam" id="PF02494">
    <property type="entry name" value="HYR"/>
    <property type="match status" value="2"/>
</dbReference>
<keyword evidence="4" id="KW-1185">Reference proteome</keyword>
<organism evidence="3 4">
    <name type="scientific">Halocaridina rubra</name>
    <name type="common">Hawaiian red shrimp</name>
    <dbReference type="NCBI Taxonomy" id="373956"/>
    <lineage>
        <taxon>Eukaryota</taxon>
        <taxon>Metazoa</taxon>
        <taxon>Ecdysozoa</taxon>
        <taxon>Arthropoda</taxon>
        <taxon>Crustacea</taxon>
        <taxon>Multicrustacea</taxon>
        <taxon>Malacostraca</taxon>
        <taxon>Eumalacostraca</taxon>
        <taxon>Eucarida</taxon>
        <taxon>Decapoda</taxon>
        <taxon>Pleocyemata</taxon>
        <taxon>Caridea</taxon>
        <taxon>Atyoidea</taxon>
        <taxon>Atyidae</taxon>
        <taxon>Halocaridina</taxon>
    </lineage>
</organism>
<dbReference type="AlphaFoldDB" id="A0AAN9AC98"/>
<reference evidence="3 4" key="1">
    <citation type="submission" date="2023-11" db="EMBL/GenBank/DDBJ databases">
        <title>Halocaridina rubra genome assembly.</title>
        <authorList>
            <person name="Smith C."/>
        </authorList>
    </citation>
    <scope>NUCLEOTIDE SEQUENCE [LARGE SCALE GENOMIC DNA]</scope>
    <source>
        <strain evidence="3">EP-1</strain>
        <tissue evidence="3">Whole</tissue>
    </source>
</reference>
<accession>A0AAN9AC98</accession>
<dbReference type="PROSITE" id="PS50825">
    <property type="entry name" value="HYR"/>
    <property type="match status" value="2"/>
</dbReference>
<evidence type="ECO:0000313" key="4">
    <source>
        <dbReference type="Proteomes" id="UP001381693"/>
    </source>
</evidence>
<dbReference type="PANTHER" id="PTHR24273:SF32">
    <property type="entry name" value="HYALIN"/>
    <property type="match status" value="1"/>
</dbReference>
<dbReference type="Proteomes" id="UP001381693">
    <property type="component" value="Unassembled WGS sequence"/>
</dbReference>
<evidence type="ECO:0000259" key="2">
    <source>
        <dbReference type="PROSITE" id="PS50825"/>
    </source>
</evidence>
<sequence length="314" mass="34993">MDLNWVITDTTPPIFITCPQDTVLETPFGWGSMWHTITLPDISDNSGVWDLTLYLDGEIQQNSTMLVELFPGNHIVLHVATDPVMNENTCAYNITVMLSDTEPPTPISCPLSRTIESDVPLAVTWVEPVFQDNSGYIDKVESNYESGSLMAWGVHDVVYLAYDNSTNMGTCSFTITLRSLPCSILHPSINGALICHDSYAGRFCVSMCNSKRDFLLPSPELSVPNDYVCSVSGDWYPYNFTYDCLASNNSEPIMSSEYYYQGFCNETSAQESMQNQALTMYNKADVDITMGSNLTANDFYVQCGELITKQDLSN</sequence>
<keyword evidence="1" id="KW-0677">Repeat</keyword>
<gene>
    <name evidence="3" type="ORF">SK128_023686</name>
</gene>
<dbReference type="EMBL" id="JAXCGZ010005945">
    <property type="protein sequence ID" value="KAK7080410.1"/>
    <property type="molecule type" value="Genomic_DNA"/>
</dbReference>
<comment type="caution">
    <text evidence="3">The sequence shown here is derived from an EMBL/GenBank/DDBJ whole genome shotgun (WGS) entry which is preliminary data.</text>
</comment>
<feature type="domain" description="HYR" evidence="2">
    <location>
        <begin position="8"/>
        <end position="98"/>
    </location>
</feature>
<evidence type="ECO:0000256" key="1">
    <source>
        <dbReference type="ARBA" id="ARBA00022737"/>
    </source>
</evidence>
<proteinExistence type="predicted"/>
<name>A0AAN9AC98_HALRR</name>
<feature type="domain" description="HYR" evidence="2">
    <location>
        <begin position="99"/>
        <end position="179"/>
    </location>
</feature>
<evidence type="ECO:0000313" key="3">
    <source>
        <dbReference type="EMBL" id="KAK7080410.1"/>
    </source>
</evidence>
<protein>
    <recommendedName>
        <fullName evidence="2">HYR domain-containing protein</fullName>
    </recommendedName>
</protein>